<gene>
    <name evidence="2" type="ORF">DH2020_022932</name>
</gene>
<feature type="transmembrane region" description="Helical" evidence="1">
    <location>
        <begin position="51"/>
        <end position="74"/>
    </location>
</feature>
<reference evidence="2 3" key="1">
    <citation type="journal article" date="2021" name="Comput. Struct. Biotechnol. J.">
        <title>De novo genome assembly of the potent medicinal plant Rehmannia glutinosa using nanopore technology.</title>
        <authorList>
            <person name="Ma L."/>
            <person name="Dong C."/>
            <person name="Song C."/>
            <person name="Wang X."/>
            <person name="Zheng X."/>
            <person name="Niu Y."/>
            <person name="Chen S."/>
            <person name="Feng W."/>
        </authorList>
    </citation>
    <scope>NUCLEOTIDE SEQUENCE [LARGE SCALE GENOMIC DNA]</scope>
    <source>
        <strain evidence="2">DH-2019</strain>
    </source>
</reference>
<evidence type="ECO:0008006" key="4">
    <source>
        <dbReference type="Google" id="ProtNLM"/>
    </source>
</evidence>
<keyword evidence="1" id="KW-0472">Membrane</keyword>
<evidence type="ECO:0000313" key="3">
    <source>
        <dbReference type="Proteomes" id="UP001318860"/>
    </source>
</evidence>
<name>A0ABR0W6D0_REHGL</name>
<sequence>MAGMARSCIQSLLKLVNSGLGMAGIAMIVYSLWMLRVWLRHEESAEAPIPWFIYTILGIGVTMSVITCSGHIAAETANAAVTADVFLNHNWEEDFPKDPTGNLDHLKDFIKDNFDTCKWIGLTVVALQGLSMLFAMILKALGPHTERYYESDDDYLPDRVPLLKNYVPPQSYVVSEPAYGVKNDAWNIRINSKDLKLMKDYLNLLSKVVHGLHDLDSRKGFGVRYFKYFSNELDPSPS</sequence>
<evidence type="ECO:0000313" key="2">
    <source>
        <dbReference type="EMBL" id="KAK6142584.1"/>
    </source>
</evidence>
<evidence type="ECO:0000256" key="1">
    <source>
        <dbReference type="SAM" id="Phobius"/>
    </source>
</evidence>
<keyword evidence="1" id="KW-1133">Transmembrane helix</keyword>
<dbReference type="Proteomes" id="UP001318860">
    <property type="component" value="Unassembled WGS sequence"/>
</dbReference>
<dbReference type="EMBL" id="JABTTQ020000013">
    <property type="protein sequence ID" value="KAK6142584.1"/>
    <property type="molecule type" value="Genomic_DNA"/>
</dbReference>
<feature type="transmembrane region" description="Helical" evidence="1">
    <location>
        <begin position="119"/>
        <end position="138"/>
    </location>
</feature>
<feature type="transmembrane region" description="Helical" evidence="1">
    <location>
        <begin position="20"/>
        <end position="39"/>
    </location>
</feature>
<keyword evidence="3" id="KW-1185">Reference proteome</keyword>
<accession>A0ABR0W6D0</accession>
<keyword evidence="1" id="KW-0812">Transmembrane</keyword>
<proteinExistence type="predicted"/>
<protein>
    <recommendedName>
        <fullName evidence="4">Tetraspanin-19</fullName>
    </recommendedName>
</protein>
<comment type="caution">
    <text evidence="2">The sequence shown here is derived from an EMBL/GenBank/DDBJ whole genome shotgun (WGS) entry which is preliminary data.</text>
</comment>
<organism evidence="2 3">
    <name type="scientific">Rehmannia glutinosa</name>
    <name type="common">Chinese foxglove</name>
    <dbReference type="NCBI Taxonomy" id="99300"/>
    <lineage>
        <taxon>Eukaryota</taxon>
        <taxon>Viridiplantae</taxon>
        <taxon>Streptophyta</taxon>
        <taxon>Embryophyta</taxon>
        <taxon>Tracheophyta</taxon>
        <taxon>Spermatophyta</taxon>
        <taxon>Magnoliopsida</taxon>
        <taxon>eudicotyledons</taxon>
        <taxon>Gunneridae</taxon>
        <taxon>Pentapetalae</taxon>
        <taxon>asterids</taxon>
        <taxon>lamiids</taxon>
        <taxon>Lamiales</taxon>
        <taxon>Orobanchaceae</taxon>
        <taxon>Rehmannieae</taxon>
        <taxon>Rehmannia</taxon>
    </lineage>
</organism>